<dbReference type="OrthoDB" id="9787346at2"/>
<keyword evidence="3" id="KW-1003">Cell membrane</keyword>
<name>A0A140L6R7_9FIRM</name>
<feature type="transmembrane region" description="Helical" evidence="8">
    <location>
        <begin position="6"/>
        <end position="29"/>
    </location>
</feature>
<dbReference type="AlphaFoldDB" id="A0A140L6R7"/>
<dbReference type="PANTHER" id="PTHR11040">
    <property type="entry name" value="ZINC/IRON TRANSPORTER"/>
    <property type="match status" value="1"/>
</dbReference>
<evidence type="ECO:0000256" key="3">
    <source>
        <dbReference type="ARBA" id="ARBA00022475"/>
    </source>
</evidence>
<keyword evidence="5" id="KW-0862">Zinc</keyword>
<feature type="transmembrane region" description="Helical" evidence="8">
    <location>
        <begin position="167"/>
        <end position="189"/>
    </location>
</feature>
<reference evidence="9 10" key="1">
    <citation type="submission" date="2015-12" db="EMBL/GenBank/DDBJ databases">
        <title>Draft genome sequence of the thermoanaerobe Thermotalea metallivorans, an isolate from the runoff channel of the Great Artesian Basin, Australia.</title>
        <authorList>
            <person name="Patel B.K."/>
        </authorList>
    </citation>
    <scope>NUCLEOTIDE SEQUENCE [LARGE SCALE GENOMIC DNA]</scope>
    <source>
        <strain evidence="9 10">B2-1</strain>
    </source>
</reference>
<feature type="transmembrane region" description="Helical" evidence="8">
    <location>
        <begin position="63"/>
        <end position="83"/>
    </location>
</feature>
<dbReference type="EMBL" id="LOEE01000028">
    <property type="protein sequence ID" value="KXG76242.1"/>
    <property type="molecule type" value="Genomic_DNA"/>
</dbReference>
<feature type="transmembrane region" description="Helical" evidence="8">
    <location>
        <begin position="195"/>
        <end position="215"/>
    </location>
</feature>
<dbReference type="RefSeq" id="WP_068555735.1">
    <property type="nucleotide sequence ID" value="NZ_LOEE01000028.1"/>
</dbReference>
<proteinExistence type="inferred from homology"/>
<feature type="transmembrane region" description="Helical" evidence="8">
    <location>
        <begin position="227"/>
        <end position="244"/>
    </location>
</feature>
<accession>A0A140L6R7</accession>
<evidence type="ECO:0000313" key="9">
    <source>
        <dbReference type="EMBL" id="KXG76242.1"/>
    </source>
</evidence>
<evidence type="ECO:0000256" key="4">
    <source>
        <dbReference type="ARBA" id="ARBA00022692"/>
    </source>
</evidence>
<dbReference type="Proteomes" id="UP000070456">
    <property type="component" value="Unassembled WGS sequence"/>
</dbReference>
<evidence type="ECO:0000256" key="7">
    <source>
        <dbReference type="ARBA" id="ARBA00023136"/>
    </source>
</evidence>
<keyword evidence="7 8" id="KW-0472">Membrane</keyword>
<evidence type="ECO:0000256" key="5">
    <source>
        <dbReference type="ARBA" id="ARBA00022833"/>
    </source>
</evidence>
<dbReference type="InterPro" id="IPR003689">
    <property type="entry name" value="ZIP"/>
</dbReference>
<dbReference type="PANTHER" id="PTHR11040:SF211">
    <property type="entry name" value="ZINC TRANSPORTER ZIP11"/>
    <property type="match status" value="1"/>
</dbReference>
<dbReference type="GO" id="GO:0005385">
    <property type="term" value="F:zinc ion transmembrane transporter activity"/>
    <property type="evidence" value="ECO:0007669"/>
    <property type="project" value="TreeGrafter"/>
</dbReference>
<comment type="similarity">
    <text evidence="2">Belongs to the ZIP transporter (TC 2.A.5) family.</text>
</comment>
<dbReference type="Pfam" id="PF02535">
    <property type="entry name" value="Zip"/>
    <property type="match status" value="1"/>
</dbReference>
<keyword evidence="6 8" id="KW-1133">Transmembrane helix</keyword>
<gene>
    <name evidence="9" type="primary">zupT_2</name>
    <name evidence="9" type="ORF">AN619_11990</name>
</gene>
<sequence length="246" mass="25455">MSEIIKITLIGLAVGMMGTGMGGLIAFVMKNPSRKFLSFVLGCSSGLMLSIVCFDLLPEAFELGRLSIGILGIGAGVLMIVGIDERLSAGGNYEGFLSKESFVKTGMLLGLGIALHNFPEGLAIGSGFMAAKRLGMGISIVIGLHNIPEGISMAAPLGAGGMGKWQAFFYTLLAGVPMGMGALMGVILGEISKGLIGFCLSFAGGTMLYITCGELIPKAHGFNESRISSYGVVCGFILGMAAAYRF</sequence>
<evidence type="ECO:0000256" key="8">
    <source>
        <dbReference type="SAM" id="Phobius"/>
    </source>
</evidence>
<dbReference type="GO" id="GO:0005886">
    <property type="term" value="C:plasma membrane"/>
    <property type="evidence" value="ECO:0007669"/>
    <property type="project" value="UniProtKB-SubCell"/>
</dbReference>
<evidence type="ECO:0000256" key="1">
    <source>
        <dbReference type="ARBA" id="ARBA00004651"/>
    </source>
</evidence>
<keyword evidence="4 8" id="KW-0812">Transmembrane</keyword>
<keyword evidence="10" id="KW-1185">Reference proteome</keyword>
<comment type="caution">
    <text evidence="9">The sequence shown here is derived from an EMBL/GenBank/DDBJ whole genome shotgun (WGS) entry which is preliminary data.</text>
</comment>
<evidence type="ECO:0000256" key="2">
    <source>
        <dbReference type="ARBA" id="ARBA00006939"/>
    </source>
</evidence>
<evidence type="ECO:0000313" key="10">
    <source>
        <dbReference type="Proteomes" id="UP000070456"/>
    </source>
</evidence>
<organism evidence="9 10">
    <name type="scientific">Thermotalea metallivorans</name>
    <dbReference type="NCBI Taxonomy" id="520762"/>
    <lineage>
        <taxon>Bacteria</taxon>
        <taxon>Bacillati</taxon>
        <taxon>Bacillota</taxon>
        <taxon>Clostridia</taxon>
        <taxon>Peptostreptococcales</taxon>
        <taxon>Thermotaleaceae</taxon>
        <taxon>Thermotalea</taxon>
    </lineage>
</organism>
<protein>
    <submittedName>
        <fullName evidence="9">Zinc transporter ZupT</fullName>
    </submittedName>
</protein>
<evidence type="ECO:0000256" key="6">
    <source>
        <dbReference type="ARBA" id="ARBA00022989"/>
    </source>
</evidence>
<feature type="transmembrane region" description="Helical" evidence="8">
    <location>
        <begin position="36"/>
        <end position="57"/>
    </location>
</feature>
<dbReference type="STRING" id="520762.AN619_11990"/>
<comment type="subcellular location">
    <subcellularLocation>
        <location evidence="1">Cell membrane</location>
        <topology evidence="1">Multi-pass membrane protein</topology>
    </subcellularLocation>
</comment>